<protein>
    <submittedName>
        <fullName evidence="1">Uncharacterized protein</fullName>
    </submittedName>
</protein>
<evidence type="ECO:0000313" key="1">
    <source>
        <dbReference type="EMBL" id="CAG6685448.1"/>
    </source>
</evidence>
<sequence>MIRIWTRFFHVSLSRLEENIEITDSWDIKTQCMEEVDRMNTQKIGDSNLTYCEFLRKRTYQLAVCLKNQSIMNTLEQGDHRTAYPMYDDVINGHFRDIIFHLSSTKLIPRHLFILTVFELQII</sequence>
<name>A0A8D8TCS6_9HEMI</name>
<dbReference type="AlphaFoldDB" id="A0A8D8TCS6"/>
<proteinExistence type="predicted"/>
<dbReference type="EMBL" id="HBUF01272037">
    <property type="protein sequence ID" value="CAG6685448.1"/>
    <property type="molecule type" value="Transcribed_RNA"/>
</dbReference>
<accession>A0A8D8TCS6</accession>
<organism evidence="1">
    <name type="scientific">Cacopsylla melanoneura</name>
    <dbReference type="NCBI Taxonomy" id="428564"/>
    <lineage>
        <taxon>Eukaryota</taxon>
        <taxon>Metazoa</taxon>
        <taxon>Ecdysozoa</taxon>
        <taxon>Arthropoda</taxon>
        <taxon>Hexapoda</taxon>
        <taxon>Insecta</taxon>
        <taxon>Pterygota</taxon>
        <taxon>Neoptera</taxon>
        <taxon>Paraneoptera</taxon>
        <taxon>Hemiptera</taxon>
        <taxon>Sternorrhyncha</taxon>
        <taxon>Psylloidea</taxon>
        <taxon>Psyllidae</taxon>
        <taxon>Psyllinae</taxon>
        <taxon>Cacopsylla</taxon>
    </lineage>
</organism>
<reference evidence="1" key="1">
    <citation type="submission" date="2021-05" db="EMBL/GenBank/DDBJ databases">
        <authorList>
            <person name="Alioto T."/>
            <person name="Alioto T."/>
            <person name="Gomez Garrido J."/>
        </authorList>
    </citation>
    <scope>NUCLEOTIDE SEQUENCE</scope>
</reference>